<keyword evidence="2" id="KW-0539">Nucleus</keyword>
<evidence type="ECO:0000256" key="3">
    <source>
        <dbReference type="SAM" id="MobiDB-lite"/>
    </source>
</evidence>
<reference evidence="5 6" key="1">
    <citation type="submission" date="2024-09" db="EMBL/GenBank/DDBJ databases">
        <title>Rethinking Asexuality: The Enigmatic Case of Functional Sexual Genes in Lepraria (Stereocaulaceae).</title>
        <authorList>
            <person name="Doellman M."/>
            <person name="Sun Y."/>
            <person name="Barcenas-Pena A."/>
            <person name="Lumbsch H.T."/>
            <person name="Grewe F."/>
        </authorList>
    </citation>
    <scope>NUCLEOTIDE SEQUENCE [LARGE SCALE GENOMIC DNA]</scope>
    <source>
        <strain evidence="5 6">Mercado 3170</strain>
    </source>
</reference>
<dbReference type="EMBL" id="JBEFKJ010000024">
    <property type="protein sequence ID" value="KAL2039595.1"/>
    <property type="molecule type" value="Genomic_DNA"/>
</dbReference>
<sequence>MPHATDLQNAEDDQEQALIDQVLDARNPLELNRELEPGEKADDAQDFEDIGDDDLADDEDAKGGQDIQRQYKDGVEQVSHGLVAFMQNDGLQGLTSNNAHDDEGLDDLFGDRPSPPRDVGDATGQPHLRLEDTDDLFNFDDGVPLLTKSQPQPVSQLLESQASALSQPLKVSPQDIPLSKEQQLQQQLFAESRTGLRQLEVSLAPTGDQEEVMAWMWPKFERNTIPRFMDLLPPKRARYVGKTIPKPPKPVNPTKVSLELAQDQEKSFKVSSAPSKRNYEEMEELGITHIQQEIADEKMDREDLGMESNSETEAIGGVSWQDLQIICEDWETRSLAGSIASNEARSHNDRSASGRALVDDNSDPDHGINRSRAKRRKLDGLEAYLMQAPHFSFPSLQDPENATSKIAETITLDLNDSQLLIDHIQASVSKNALGRSDLKRPGRGALSKGLSQRYNISNDEAYEQLKENHQSKVRSMLGNMVVEHSLPAVRLQWPLVSLNNNLSLNELFTRADHFKYKIKLDKQEARSFHRPILKVNRNEQITMAKPQFMKRKHLKSKNTQSIFHESKDLTLADNSNVLLLEYSEEYPTILSNIGMGSRVVNYYRRKNTEDTSRPKLDIGETAVLLPQDKSPFSIFGHVDSGQTTPALYNAMYKAPIFRQEPKNTDFMIIKTTTGVHGTSWSVRGIDHLYAVGQEFPSVDVPGPHSRKVTTAAKNRLKMISYRLLRRSKSHRLSISEVTSHFVDTNDMQNRQKMKEFMKFNKEHKEWQMNPGETIPDVETVRMMVKPEDVCLLESMQVGQQHLHDAGFNKTDDNSDEDDFKEGQSVEQQLAPWYTSRNFLHATQGKAMLALHGEGDPSGRGEAFSFIKTSMKGGFKAAGASASEKMHARHMKDSGGHAYNVQEQQKSYEESIRRIWEAQKQSLSATVEQSDSDMDEDPVEEASRNAAAAATPRSEAQTPAAIRRRDDETMSQFTQHSTGSQLGKILRITRNVSDEYGNPRPVVDIIRDPKVIRQYLRRRHAKEDEATGLHDLVPTDDPEQNRRRQQKLQKELDRLQRNKERRIARDKQKGVHFDGPADDVGSPSSPVAGAKTAGTHRKCANCGQVGHIKTNKKLCPMLNGTMKPEEGFTNSAFTIGTQAP</sequence>
<organism evidence="5 6">
    <name type="scientific">Stereocaulon virgatum</name>
    <dbReference type="NCBI Taxonomy" id="373712"/>
    <lineage>
        <taxon>Eukaryota</taxon>
        <taxon>Fungi</taxon>
        <taxon>Dikarya</taxon>
        <taxon>Ascomycota</taxon>
        <taxon>Pezizomycotina</taxon>
        <taxon>Lecanoromycetes</taxon>
        <taxon>OSLEUM clade</taxon>
        <taxon>Lecanoromycetidae</taxon>
        <taxon>Lecanorales</taxon>
        <taxon>Lecanorineae</taxon>
        <taxon>Stereocaulaceae</taxon>
        <taxon>Stereocaulon</taxon>
    </lineage>
</organism>
<dbReference type="Proteomes" id="UP001590950">
    <property type="component" value="Unassembled WGS sequence"/>
</dbReference>
<feature type="domain" description="Transcription initiation factor TFIID subunit 1 histone acetyltransferase" evidence="4">
    <location>
        <begin position="454"/>
        <end position="922"/>
    </location>
</feature>
<feature type="region of interest" description="Disordered" evidence="3">
    <location>
        <begin position="1025"/>
        <end position="1091"/>
    </location>
</feature>
<evidence type="ECO:0000313" key="6">
    <source>
        <dbReference type="Proteomes" id="UP001590950"/>
    </source>
</evidence>
<dbReference type="PANTHER" id="PTHR13900:SF0">
    <property type="entry name" value="TRANSCRIPTION INITIATION FACTOR TFIID SUBUNIT 1"/>
    <property type="match status" value="1"/>
</dbReference>
<dbReference type="Pfam" id="PF12157">
    <property type="entry name" value="DUF3591"/>
    <property type="match status" value="1"/>
</dbReference>
<dbReference type="PANTHER" id="PTHR13900">
    <property type="entry name" value="TRANSCRIPTION INITIATION FACTOR TFIID"/>
    <property type="match status" value="1"/>
</dbReference>
<dbReference type="InterPro" id="IPR022591">
    <property type="entry name" value="TAF1_HAT_dom"/>
</dbReference>
<protein>
    <recommendedName>
        <fullName evidence="4">Transcription initiation factor TFIID subunit 1 histone acetyltransferase domain-containing protein</fullName>
    </recommendedName>
</protein>
<dbReference type="InterPro" id="IPR040240">
    <property type="entry name" value="TAF1"/>
</dbReference>
<feature type="compositionally biased region" description="Basic and acidic residues" evidence="3">
    <location>
        <begin position="1047"/>
        <end position="1071"/>
    </location>
</feature>
<accession>A0ABR4A2D5</accession>
<feature type="region of interest" description="Disordered" evidence="3">
    <location>
        <begin position="93"/>
        <end position="127"/>
    </location>
</feature>
<evidence type="ECO:0000256" key="2">
    <source>
        <dbReference type="ARBA" id="ARBA00023242"/>
    </source>
</evidence>
<evidence type="ECO:0000256" key="1">
    <source>
        <dbReference type="ARBA" id="ARBA00004123"/>
    </source>
</evidence>
<feature type="compositionally biased region" description="Polar residues" evidence="3">
    <location>
        <begin position="969"/>
        <end position="979"/>
    </location>
</feature>
<evidence type="ECO:0000313" key="5">
    <source>
        <dbReference type="EMBL" id="KAL2039595.1"/>
    </source>
</evidence>
<gene>
    <name evidence="5" type="ORF">N7G274_007454</name>
</gene>
<proteinExistence type="predicted"/>
<feature type="compositionally biased region" description="Basic and acidic residues" evidence="3">
    <location>
        <begin position="31"/>
        <end position="43"/>
    </location>
</feature>
<name>A0ABR4A2D5_9LECA</name>
<feature type="compositionally biased region" description="Acidic residues" evidence="3">
    <location>
        <begin position="44"/>
        <end position="60"/>
    </location>
</feature>
<keyword evidence="6" id="KW-1185">Reference proteome</keyword>
<feature type="region of interest" description="Disordered" evidence="3">
    <location>
        <begin position="341"/>
        <end position="373"/>
    </location>
</feature>
<feature type="region of interest" description="Disordered" evidence="3">
    <location>
        <begin position="884"/>
        <end position="904"/>
    </location>
</feature>
<evidence type="ECO:0000259" key="4">
    <source>
        <dbReference type="Pfam" id="PF12157"/>
    </source>
</evidence>
<feature type="compositionally biased region" description="Acidic residues" evidence="3">
    <location>
        <begin position="929"/>
        <end position="939"/>
    </location>
</feature>
<comment type="caution">
    <text evidence="5">The sequence shown here is derived from an EMBL/GenBank/DDBJ whole genome shotgun (WGS) entry which is preliminary data.</text>
</comment>
<comment type="subcellular location">
    <subcellularLocation>
        <location evidence="1">Nucleus</location>
    </subcellularLocation>
</comment>
<feature type="region of interest" description="Disordered" evidence="3">
    <location>
        <begin position="922"/>
        <end position="979"/>
    </location>
</feature>
<feature type="region of interest" description="Disordered" evidence="3">
    <location>
        <begin position="28"/>
        <end position="65"/>
    </location>
</feature>